<name>A0A317JQ96_9BACT</name>
<dbReference type="InterPro" id="IPR013783">
    <property type="entry name" value="Ig-like_fold"/>
</dbReference>
<dbReference type="Gene3D" id="2.60.40.10">
    <property type="entry name" value="Immunoglobulins"/>
    <property type="match status" value="2"/>
</dbReference>
<comment type="caution">
    <text evidence="2">The sequence shown here is derived from an EMBL/GenBank/DDBJ whole genome shotgun (WGS) entry which is preliminary data.</text>
</comment>
<keyword evidence="1" id="KW-1133">Transmembrane helix</keyword>
<dbReference type="AlphaFoldDB" id="A0A317JQ96"/>
<dbReference type="Gene3D" id="2.60.40.1120">
    <property type="entry name" value="Carboxypeptidase-like, regulatory domain"/>
    <property type="match status" value="1"/>
</dbReference>
<dbReference type="InterPro" id="IPR008969">
    <property type="entry name" value="CarboxyPept-like_regulatory"/>
</dbReference>
<evidence type="ECO:0000313" key="2">
    <source>
        <dbReference type="EMBL" id="PWU22796.1"/>
    </source>
</evidence>
<sequence length="645" mass="70683">MPVSRSYRFVHGVHAIFLAFFLFFACLHFTTPIRADISDTGVGPGELLTTNPKDRNVTVTATVGDFLPPSVPILISPEDQSTITTTLPTFIWQPSTDNVAVDHYQLWLDGSLLFDNIPTASTTNNAYSLVVEDGEMKLTPKTTLSQGPHTWYVVALDTSNLSATSATWHFTISITAPPITITQVGTATVSITSTDSTTVPTDPIQLNDNNPTISGSTNPGTALQLTVNVPGQTPQILTLSANPDGTFAFNLGTLPTDVTILFSIVGSDNVGNTSTITNVPFLIKSAVIIITPPFPSATPIIIPVPRPIEVLPTPAPIIQHIPILQPIVTNPVTQIIASLTPLVSVVAPVVVTTAVAVQAGTSLLSPILELLSRILESLGLIPVKKPRGVVYDTKTGAPVPFARVSIIKVADEQILESVVSDVDGIYSSIQFPKGVYRMTVAHTEYVFPTRLSPRFFVNPHDFYRGEAFEIKKENEEELFIIPLDPILDTVKQTARVYWRIALSFFRRIIYNLFYPLAIFSFGVTIMYPTIWNKAICVLYIVMIVWRIIHLRREPMIIGKTVDKDGKPLPFVSIKCVEEGTNTLSALIRSNEKGEFHSPLPLHRYMLTFTKDGFLLDEKQGSFSTMYVDHTGKEPAIVATMIEVGM</sequence>
<protein>
    <submittedName>
        <fullName evidence="2">Uncharacterized protein</fullName>
    </submittedName>
</protein>
<keyword evidence="1" id="KW-0472">Membrane</keyword>
<accession>A0A317JQ96</accession>
<dbReference type="PROSITE" id="PS51257">
    <property type="entry name" value="PROKAR_LIPOPROTEIN"/>
    <property type="match status" value="1"/>
</dbReference>
<reference evidence="2 3" key="1">
    <citation type="submission" date="2018-02" db="EMBL/GenBank/DDBJ databases">
        <title>Genomic Reconstructions from Amazon Rainforest and Pasture Soil Reveal Novel Insights into the Physiology of Candidate Phyla in Tropical Sites.</title>
        <authorList>
            <person name="Kroeger M.E."/>
            <person name="Delmont T."/>
            <person name="Eren A.M."/>
            <person name="Guo J."/>
            <person name="Meyer K.M."/>
            <person name="Khan K."/>
            <person name="Rodrigues J.L.M."/>
            <person name="Bohannan B.J.M."/>
            <person name="Tringe S."/>
            <person name="Borges C.D."/>
            <person name="Tiedje J."/>
            <person name="Tsai S.M."/>
            <person name="Nusslein K."/>
        </authorList>
    </citation>
    <scope>NUCLEOTIDE SEQUENCE [LARGE SCALE GENOMIC DNA]</scope>
    <source>
        <strain evidence="2">Amazon FNV 2010 28 9</strain>
    </source>
</reference>
<proteinExistence type="predicted"/>
<evidence type="ECO:0000256" key="1">
    <source>
        <dbReference type="SAM" id="Phobius"/>
    </source>
</evidence>
<evidence type="ECO:0000313" key="3">
    <source>
        <dbReference type="Proteomes" id="UP000246104"/>
    </source>
</evidence>
<gene>
    <name evidence="2" type="ORF">C5B42_05105</name>
</gene>
<keyword evidence="1" id="KW-0812">Transmembrane</keyword>
<organism evidence="2 3">
    <name type="scientific">Candidatus Cerribacteria bacterium 'Amazon FNV 2010 28 9'</name>
    <dbReference type="NCBI Taxonomy" id="2081795"/>
    <lineage>
        <taxon>Bacteria</taxon>
        <taxon>Candidatus Cerribacteria</taxon>
    </lineage>
</organism>
<dbReference type="Proteomes" id="UP000246104">
    <property type="component" value="Unassembled WGS sequence"/>
</dbReference>
<feature type="transmembrane region" description="Helical" evidence="1">
    <location>
        <begin position="508"/>
        <end position="525"/>
    </location>
</feature>
<dbReference type="EMBL" id="PSRQ01000056">
    <property type="protein sequence ID" value="PWU22796.1"/>
    <property type="molecule type" value="Genomic_DNA"/>
</dbReference>
<feature type="transmembrane region" description="Helical" evidence="1">
    <location>
        <begin position="531"/>
        <end position="548"/>
    </location>
</feature>
<dbReference type="SUPFAM" id="SSF49464">
    <property type="entry name" value="Carboxypeptidase regulatory domain-like"/>
    <property type="match status" value="2"/>
</dbReference>